<comment type="caution">
    <text evidence="2">The sequence shown here is derived from an EMBL/GenBank/DDBJ whole genome shotgun (WGS) entry which is preliminary data.</text>
</comment>
<proteinExistence type="predicted"/>
<dbReference type="InterPro" id="IPR004155">
    <property type="entry name" value="PBS_lyase_HEAT"/>
</dbReference>
<evidence type="ECO:0000259" key="1">
    <source>
        <dbReference type="SMART" id="SM00932"/>
    </source>
</evidence>
<evidence type="ECO:0000313" key="3">
    <source>
        <dbReference type="Proteomes" id="UP000773850"/>
    </source>
</evidence>
<sequence>MRIQAIEPTPSPNTMKVLLDEELPFGTSHNYKPDNVAAAPPIIQALMRIEGVKGIYHVADFLAVERHPKYDWRDILTKVREVFGEDVGEAEEGKPTVNEHFGEVKVFVQMLYGLPMQVKLVDGEREHRVGLPKPFMDAVIEAQKYAGNVVLERKWVEKGVRYGTFEEIGREIVDELSAAYPPERLERIVNMFRRGELEKTAQKRPGIKVTSEMLDDPDWRKRYAALEQMAEPTEDDIPVLAKALKDEKMAIRRLATAYLGMIGGKKVLPYLYEALKDPAVAVRRTAGDCLSDIGDPDAIPAMIEALKDESKLVRWRAAMFLYEVGDESALPALKAAENDPEFEVSLQVKMAIERIEGGEEAIRLRLEANDGKSKKREQDGEIKKGTPAGASLSLAKKAILVKSSRLCSRYVHSI</sequence>
<dbReference type="InterPro" id="IPR036498">
    <property type="entry name" value="Nfu/NifU_N_sf"/>
</dbReference>
<dbReference type="PANTHER" id="PTHR12697:SF37">
    <property type="entry name" value="CONSERVED VIRULENCE FACTOR C"/>
    <property type="match status" value="1"/>
</dbReference>
<dbReference type="SMART" id="SM00567">
    <property type="entry name" value="EZ_HEAT"/>
    <property type="match status" value="4"/>
</dbReference>
<dbReference type="Gene3D" id="3.30.1370.70">
    <property type="entry name" value="Scaffold protein Nfu/NifU, N-terminal domain"/>
    <property type="match status" value="1"/>
</dbReference>
<organism evidence="2 3">
    <name type="scientific">Geobacillus stearothermophilus</name>
    <name type="common">Bacillus stearothermophilus</name>
    <dbReference type="NCBI Taxonomy" id="1422"/>
    <lineage>
        <taxon>Bacteria</taxon>
        <taxon>Bacillati</taxon>
        <taxon>Bacillota</taxon>
        <taxon>Bacilli</taxon>
        <taxon>Bacillales</taxon>
        <taxon>Anoxybacillaceae</taxon>
        <taxon>Geobacillus</taxon>
    </lineage>
</organism>
<dbReference type="InterPro" id="IPR014824">
    <property type="entry name" value="Nfu/NifU_N"/>
</dbReference>
<dbReference type="SUPFAM" id="SSF48371">
    <property type="entry name" value="ARM repeat"/>
    <property type="match status" value="1"/>
</dbReference>
<dbReference type="Pfam" id="PF13769">
    <property type="entry name" value="Virulence_fact"/>
    <property type="match status" value="1"/>
</dbReference>
<name>A0ABQ7HHM1_GEOSE</name>
<dbReference type="InterPro" id="IPR025989">
    <property type="entry name" value="Virulence_F_dom"/>
</dbReference>
<reference evidence="2 3" key="1">
    <citation type="submission" date="2016-03" db="EMBL/GenBank/DDBJ databases">
        <title>Spore heat resistance.</title>
        <authorList>
            <person name="Boekhorst J."/>
            <person name="Berendsen E.M."/>
            <person name="Wells-Bennik M.H."/>
            <person name="Kuipers O.P."/>
        </authorList>
    </citation>
    <scope>NUCLEOTIDE SEQUENCE [LARGE SCALE GENOMIC DNA]</scope>
    <source>
        <strain evidence="2 3">GS8</strain>
    </source>
</reference>
<evidence type="ECO:0000313" key="2">
    <source>
        <dbReference type="EMBL" id="KAF6511669.1"/>
    </source>
</evidence>
<dbReference type="Proteomes" id="UP000773850">
    <property type="component" value="Unassembled WGS sequence"/>
</dbReference>
<keyword evidence="3" id="KW-1185">Reference proteome</keyword>
<dbReference type="Pfam" id="PF13646">
    <property type="entry name" value="HEAT_2"/>
    <property type="match status" value="1"/>
</dbReference>
<dbReference type="EMBL" id="LUCS01000018">
    <property type="protein sequence ID" value="KAF6511669.1"/>
    <property type="molecule type" value="Genomic_DNA"/>
</dbReference>
<dbReference type="SMART" id="SM00932">
    <property type="entry name" value="Nfu_N"/>
    <property type="match status" value="1"/>
</dbReference>
<accession>A0ABQ7HHM1</accession>
<dbReference type="Gene3D" id="1.25.10.10">
    <property type="entry name" value="Leucine-rich Repeat Variant"/>
    <property type="match status" value="1"/>
</dbReference>
<dbReference type="Pfam" id="PF08712">
    <property type="entry name" value="Nfu_N"/>
    <property type="match status" value="1"/>
</dbReference>
<dbReference type="InterPro" id="IPR011989">
    <property type="entry name" value="ARM-like"/>
</dbReference>
<feature type="domain" description="Scaffold protein Nfu/NifU N-terminal" evidence="1">
    <location>
        <begin position="3"/>
        <end position="90"/>
    </location>
</feature>
<dbReference type="SUPFAM" id="SSF110836">
    <property type="entry name" value="Hypothetical protein SAV1430"/>
    <property type="match status" value="1"/>
</dbReference>
<dbReference type="InterPro" id="IPR016024">
    <property type="entry name" value="ARM-type_fold"/>
</dbReference>
<dbReference type="PANTHER" id="PTHR12697">
    <property type="entry name" value="PBS LYASE HEAT-LIKE PROTEIN"/>
    <property type="match status" value="1"/>
</dbReference>
<gene>
    <name evidence="2" type="ORF">GS8_1245</name>
</gene>
<protein>
    <submittedName>
        <fullName evidence="2">PBS lyase HEAT-like repeat domain protein</fullName>
    </submittedName>
</protein>